<comment type="caution">
    <text evidence="2">The sequence shown here is derived from an EMBL/GenBank/DDBJ whole genome shotgun (WGS) entry which is preliminary data.</text>
</comment>
<dbReference type="Gene3D" id="3.30.930.10">
    <property type="entry name" value="Bira Bifunctional Protein, Domain 2"/>
    <property type="match status" value="1"/>
</dbReference>
<dbReference type="InterPro" id="IPR004143">
    <property type="entry name" value="BPL_LPL_catalytic"/>
</dbReference>
<dbReference type="GO" id="GO:0016874">
    <property type="term" value="F:ligase activity"/>
    <property type="evidence" value="ECO:0007669"/>
    <property type="project" value="UniProtKB-KW"/>
</dbReference>
<reference evidence="2 3" key="1">
    <citation type="submission" date="2017-10" db="EMBL/GenBank/DDBJ databases">
        <title>Bifidobacterium xylocopum sp. nov. and Bifidobacterium aemilianum sp. nov., from the carpenter bee (Xylocopa violacea) digestive tract.</title>
        <authorList>
            <person name="Alberoni D."/>
            <person name="Baffoni L."/>
            <person name="Di Gioia D."/>
            <person name="Gaggia F."/>
            <person name="Biavati B."/>
        </authorList>
    </citation>
    <scope>NUCLEOTIDE SEQUENCE [LARGE SCALE GENOMIC DNA]</scope>
    <source>
        <strain evidence="2 3">XV10</strain>
    </source>
</reference>
<evidence type="ECO:0000313" key="3">
    <source>
        <dbReference type="Proteomes" id="UP000252530"/>
    </source>
</evidence>
<protein>
    <submittedName>
        <fullName evidence="2">Ligase</fullName>
    </submittedName>
</protein>
<keyword evidence="2" id="KW-0436">Ligase</keyword>
<dbReference type="Proteomes" id="UP000252530">
    <property type="component" value="Unassembled WGS sequence"/>
</dbReference>
<dbReference type="SUPFAM" id="SSF55681">
    <property type="entry name" value="Class II aaRS and biotin synthetases"/>
    <property type="match status" value="1"/>
</dbReference>
<accession>A0A366K6X4</accession>
<proteinExistence type="predicted"/>
<organism evidence="2 3">
    <name type="scientific">Bifidobacterium aemilianum</name>
    <dbReference type="NCBI Taxonomy" id="2493120"/>
    <lineage>
        <taxon>Bacteria</taxon>
        <taxon>Bacillati</taxon>
        <taxon>Actinomycetota</taxon>
        <taxon>Actinomycetes</taxon>
        <taxon>Bifidobacteriales</taxon>
        <taxon>Bifidobacteriaceae</taxon>
        <taxon>Bifidobacterium</taxon>
    </lineage>
</organism>
<dbReference type="InterPro" id="IPR045864">
    <property type="entry name" value="aa-tRNA-synth_II/BPL/LPL"/>
</dbReference>
<dbReference type="AlphaFoldDB" id="A0A366K6X4"/>
<dbReference type="EMBL" id="PDCG01000006">
    <property type="protein sequence ID" value="RBP97500.1"/>
    <property type="molecule type" value="Genomic_DNA"/>
</dbReference>
<dbReference type="PROSITE" id="PS51733">
    <property type="entry name" value="BPL_LPL_CATALYTIC"/>
    <property type="match status" value="1"/>
</dbReference>
<dbReference type="PANTHER" id="PTHR43679">
    <property type="entry name" value="OCTANOYLTRANSFERASE LIPM-RELATED"/>
    <property type="match status" value="1"/>
</dbReference>
<dbReference type="PANTHER" id="PTHR43679:SF2">
    <property type="entry name" value="OCTANOYL-[GCVH]:PROTEIN N-OCTANOYLTRANSFERASE"/>
    <property type="match status" value="1"/>
</dbReference>
<dbReference type="RefSeq" id="WP_113860564.1">
    <property type="nucleotide sequence ID" value="NZ_PDCG01000006.1"/>
</dbReference>
<name>A0A366K6X4_9BIFI</name>
<feature type="domain" description="BPL/LPL catalytic" evidence="1">
    <location>
        <begin position="156"/>
        <end position="352"/>
    </location>
</feature>
<dbReference type="OrthoDB" id="9788148at2"/>
<dbReference type="CDD" id="cd16443">
    <property type="entry name" value="LplA"/>
    <property type="match status" value="1"/>
</dbReference>
<gene>
    <name evidence="2" type="ORF">CRD60_06905</name>
</gene>
<dbReference type="InterPro" id="IPR050664">
    <property type="entry name" value="Octanoyltrans_LipM/LipL"/>
</dbReference>
<evidence type="ECO:0000313" key="2">
    <source>
        <dbReference type="EMBL" id="RBP97500.1"/>
    </source>
</evidence>
<dbReference type="Pfam" id="PF21948">
    <property type="entry name" value="LplA-B_cat"/>
    <property type="match status" value="1"/>
</dbReference>
<keyword evidence="3" id="KW-1185">Reference proteome</keyword>
<evidence type="ECO:0000259" key="1">
    <source>
        <dbReference type="PROSITE" id="PS51733"/>
    </source>
</evidence>
<sequence length="352" mass="38650">MVAVELQCDPSGHIDACHMDGDFFVEGGDAGRARSLIHRIEQRLAAGLPIGQVLSGDSRIRLIGTDARYIELAYNRALEQARKALGTGVSAQLIQWSKATEDTRKPARRPSPPESVEVDYRRRWRSLRLRLVHDRPRQPQEQMDLDEAWARQLAAGQRPASLRIWEWQSPAVVIGHFQSIQAQVNEEAAAQLGMSVVRRCTGGGSMFIQPGNTITYSLYAPLEFVRGVGIEESYRLCDQWLLDALRDLGMEVRFSGLNDIGSSAGKIGGAAQRRFPPVAGGPGSVLHHVTMAYDIDAQAMGRVLRISQEKLSDKSVASASKRVDPLRSQTHMSREAIIEHLLASAAGRAVGG</sequence>